<accession>A0A4Y2VIG0</accession>
<evidence type="ECO:0000313" key="2">
    <source>
        <dbReference type="EMBL" id="GBO24255.1"/>
    </source>
</evidence>
<protein>
    <submittedName>
        <fullName evidence="3">Uncharacterized protein</fullName>
    </submittedName>
</protein>
<organism evidence="3 4">
    <name type="scientific">Araneus ventricosus</name>
    <name type="common">Orbweaver spider</name>
    <name type="synonym">Epeira ventricosa</name>
    <dbReference type="NCBI Taxonomy" id="182803"/>
    <lineage>
        <taxon>Eukaryota</taxon>
        <taxon>Metazoa</taxon>
        <taxon>Ecdysozoa</taxon>
        <taxon>Arthropoda</taxon>
        <taxon>Chelicerata</taxon>
        <taxon>Arachnida</taxon>
        <taxon>Araneae</taxon>
        <taxon>Araneomorphae</taxon>
        <taxon>Entelegynae</taxon>
        <taxon>Araneoidea</taxon>
        <taxon>Araneidae</taxon>
        <taxon>Araneus</taxon>
    </lineage>
</organism>
<feature type="transmembrane region" description="Helical" evidence="1">
    <location>
        <begin position="51"/>
        <end position="73"/>
    </location>
</feature>
<dbReference type="EMBL" id="BGPR01047243">
    <property type="protein sequence ID" value="GBO24255.1"/>
    <property type="molecule type" value="Genomic_DNA"/>
</dbReference>
<sequence>IVRIYSEFNDCCLAVFVRAVVSLQRRTSTTHHNQSLGSCTTDVATNHILRVILFVIANSFIFASSFINMVICVPEDSDFRVTLNDTLNLFSRQEHDPPPHCQYGQTILEYKMGLTWTSFTLTLLPLYDARMYSLRAFHYGKFLLMLLPIPYRTKLQWKAYP</sequence>
<feature type="non-terminal residue" evidence="3">
    <location>
        <position position="1"/>
    </location>
</feature>
<name>A0A4Y2VIG0_ARAVE</name>
<keyword evidence="4" id="KW-1185">Reference proteome</keyword>
<dbReference type="Proteomes" id="UP000499080">
    <property type="component" value="Unassembled WGS sequence"/>
</dbReference>
<evidence type="ECO:0000313" key="3">
    <source>
        <dbReference type="EMBL" id="GBO24332.1"/>
    </source>
</evidence>
<dbReference type="AlphaFoldDB" id="A0A4Y2VIG0"/>
<evidence type="ECO:0000313" key="4">
    <source>
        <dbReference type="Proteomes" id="UP000499080"/>
    </source>
</evidence>
<keyword evidence="1" id="KW-1133">Transmembrane helix</keyword>
<keyword evidence="1" id="KW-0472">Membrane</keyword>
<proteinExistence type="predicted"/>
<reference evidence="3 4" key="1">
    <citation type="journal article" date="2019" name="Sci. Rep.">
        <title>Orb-weaving spider Araneus ventricosus genome elucidates the spidroin gene catalogue.</title>
        <authorList>
            <person name="Kono N."/>
            <person name="Nakamura H."/>
            <person name="Ohtoshi R."/>
            <person name="Moran D.A.P."/>
            <person name="Shinohara A."/>
            <person name="Yoshida Y."/>
            <person name="Fujiwara M."/>
            <person name="Mori M."/>
            <person name="Tomita M."/>
            <person name="Arakawa K."/>
        </authorList>
    </citation>
    <scope>NUCLEOTIDE SEQUENCE [LARGE SCALE GENOMIC DNA]</scope>
</reference>
<evidence type="ECO:0000256" key="1">
    <source>
        <dbReference type="SAM" id="Phobius"/>
    </source>
</evidence>
<gene>
    <name evidence="3" type="ORF">AVEN_119666_1</name>
    <name evidence="2" type="ORF">AVEN_49245_1</name>
</gene>
<comment type="caution">
    <text evidence="3">The sequence shown here is derived from an EMBL/GenBank/DDBJ whole genome shotgun (WGS) entry which is preliminary data.</text>
</comment>
<dbReference type="EMBL" id="BGPR01047324">
    <property type="protein sequence ID" value="GBO24332.1"/>
    <property type="molecule type" value="Genomic_DNA"/>
</dbReference>
<keyword evidence="1" id="KW-0812">Transmembrane</keyword>